<feature type="region of interest" description="Disordered" evidence="1">
    <location>
        <begin position="882"/>
        <end position="907"/>
    </location>
</feature>
<organism evidence="2 3">
    <name type="scientific">Astrephomene gubernaculifera</name>
    <dbReference type="NCBI Taxonomy" id="47775"/>
    <lineage>
        <taxon>Eukaryota</taxon>
        <taxon>Viridiplantae</taxon>
        <taxon>Chlorophyta</taxon>
        <taxon>core chlorophytes</taxon>
        <taxon>Chlorophyceae</taxon>
        <taxon>CS clade</taxon>
        <taxon>Chlamydomonadales</taxon>
        <taxon>Astrephomenaceae</taxon>
        <taxon>Astrephomene</taxon>
    </lineage>
</organism>
<keyword evidence="3" id="KW-1185">Reference proteome</keyword>
<evidence type="ECO:0000313" key="2">
    <source>
        <dbReference type="EMBL" id="GFR52724.1"/>
    </source>
</evidence>
<feature type="region of interest" description="Disordered" evidence="1">
    <location>
        <begin position="296"/>
        <end position="347"/>
    </location>
</feature>
<evidence type="ECO:0000313" key="3">
    <source>
        <dbReference type="Proteomes" id="UP001054857"/>
    </source>
</evidence>
<evidence type="ECO:0000256" key="1">
    <source>
        <dbReference type="SAM" id="MobiDB-lite"/>
    </source>
</evidence>
<protein>
    <submittedName>
        <fullName evidence="2">Uncharacterized protein</fullName>
    </submittedName>
</protein>
<feature type="compositionally biased region" description="Low complexity" evidence="1">
    <location>
        <begin position="318"/>
        <end position="330"/>
    </location>
</feature>
<feature type="compositionally biased region" description="Low complexity" evidence="1">
    <location>
        <begin position="1037"/>
        <end position="1048"/>
    </location>
</feature>
<feature type="compositionally biased region" description="Low complexity" evidence="1">
    <location>
        <begin position="476"/>
        <end position="485"/>
    </location>
</feature>
<feature type="compositionally biased region" description="Basic residues" evidence="1">
    <location>
        <begin position="465"/>
        <end position="475"/>
    </location>
</feature>
<comment type="caution">
    <text evidence="2">The sequence shown here is derived from an EMBL/GenBank/DDBJ whole genome shotgun (WGS) entry which is preliminary data.</text>
</comment>
<feature type="region of interest" description="Disordered" evidence="1">
    <location>
        <begin position="634"/>
        <end position="667"/>
    </location>
</feature>
<dbReference type="EMBL" id="BMAR01000070">
    <property type="protein sequence ID" value="GFR52724.1"/>
    <property type="molecule type" value="Genomic_DNA"/>
</dbReference>
<feature type="region of interest" description="Disordered" evidence="1">
    <location>
        <begin position="542"/>
        <end position="564"/>
    </location>
</feature>
<accession>A0AAD3E324</accession>
<feature type="compositionally biased region" description="Low complexity" evidence="1">
    <location>
        <begin position="815"/>
        <end position="844"/>
    </location>
</feature>
<dbReference type="AlphaFoldDB" id="A0AAD3E324"/>
<proteinExistence type="predicted"/>
<feature type="compositionally biased region" description="Low complexity" evidence="1">
    <location>
        <begin position="1011"/>
        <end position="1025"/>
    </location>
</feature>
<feature type="region of interest" description="Disordered" evidence="1">
    <location>
        <begin position="161"/>
        <end position="194"/>
    </location>
</feature>
<feature type="region of interest" description="Disordered" evidence="1">
    <location>
        <begin position="791"/>
        <end position="849"/>
    </location>
</feature>
<gene>
    <name evidence="2" type="ORF">Agub_g15277</name>
</gene>
<name>A0AAD3E324_9CHLO</name>
<feature type="region of interest" description="Disordered" evidence="1">
    <location>
        <begin position="1011"/>
        <end position="1048"/>
    </location>
</feature>
<feature type="compositionally biased region" description="Basic and acidic residues" evidence="1">
    <location>
        <begin position="180"/>
        <end position="189"/>
    </location>
</feature>
<feature type="region of interest" description="Disordered" evidence="1">
    <location>
        <begin position="54"/>
        <end position="109"/>
    </location>
</feature>
<reference evidence="2 3" key="1">
    <citation type="journal article" date="2021" name="Sci. Rep.">
        <title>Genome sequencing of the multicellular alga Astrephomene provides insights into convergent evolution of germ-soma differentiation.</title>
        <authorList>
            <person name="Yamashita S."/>
            <person name="Yamamoto K."/>
            <person name="Matsuzaki R."/>
            <person name="Suzuki S."/>
            <person name="Yamaguchi H."/>
            <person name="Hirooka S."/>
            <person name="Minakuchi Y."/>
            <person name="Miyagishima S."/>
            <person name="Kawachi M."/>
            <person name="Toyoda A."/>
            <person name="Nozaki H."/>
        </authorList>
    </citation>
    <scope>NUCLEOTIDE SEQUENCE [LARGE SCALE GENOMIC DNA]</scope>
    <source>
        <strain evidence="2 3">NIES-4017</strain>
    </source>
</reference>
<feature type="region of interest" description="Disordered" evidence="1">
    <location>
        <begin position="451"/>
        <end position="499"/>
    </location>
</feature>
<sequence>MQRISTLGRALHCPATHSPVISRPTIAPGVQLHRPVGLRCSAAEVSTPATVADAETQAPKVLQPAGSTKPQNNTKKDQQFRTPPNGQGRKGSSGKDSRGASNAQSGGDRAIIQQRCRLLMEGEAVGLAMAPTPEDLAVGFKGLRPLSQELRRRDRTLLFFASNQKAPEASADEPSSPDAPRQRTDRRQEQPQQQQMLELALVAVPRFTPPQPEVIIRVGARSDAATISRILTRAAVRSGAVALRAAGPAAALVALRAAVLSRRALAAERQLDLAFSIEYLRLPAYEASNVDTAEVMQDGKTVSELQPSEPLEAGTSPAADTAATTTAAAAAEKEKEEEEEDGQEAAAAAAAAAAAGGRVTKSFASILQFSFYKRELPTPQVVVADFAPERASSALVELLTSLLGERREVEVVVGSREVLFAMQAVARVVRKSWARYSASVAAFLVAMEPEGGQQQAKQERQGSGSHRHRHNRYNRTSRNTSSSSSSRDHDSNSSSGRDAYPEYTARLVLRRLAGAPNLVPTRDSNSFSSNYNNFNYRAYYNRSGSGSGSGRGGEVEEEEEEQPQTLLGAPLGFVKADSPLGPLTAAMNREFDAVGWYSVLPSDGNCTARALWALWEAQQQRAAAKEEAAAAAAGAAANDTEASAEGDTAAAASPASEEAAATAGATTADADATGATAATAATATPAAPTVEIAIVPEFQPVSDRPTGPSWATVLHLLELSPLLFRTLRIREQMLWQDGRREELLQITKAVLLRNKMHGNRKGGKLLVMTPRLDPQGALQLQLEYVESALVGGLPEPPRREGAGPDSKSAPDPDNGSSRYGSRNSGRGSEGGRSAAEWRGSSSSSSRREASEADDAFAGYATDDEYGVGAEAAVLLPPGMMRAAREEEEEEKPERRAGGRGSGGEVSPAAGKSAWLLSLDAETTSLDLAMSIVAETCKPWDRLSPAWLLLTPRPHHVATAALAVAMAQPQVQERARVGLHVLPTIERRRDVRNRPYNLLVMKLIKFGPGAEPGAAAEAVGGEQQRQGGRRRAEEREVGPSPAAMAAAAAAAARATAGGEARLGGARRLW</sequence>
<dbReference type="Proteomes" id="UP001054857">
    <property type="component" value="Unassembled WGS sequence"/>
</dbReference>